<comment type="caution">
    <text evidence="2">The sequence shown here is derived from an EMBL/GenBank/DDBJ whole genome shotgun (WGS) entry which is preliminary data.</text>
</comment>
<sequence length="40" mass="4418">MGNITRITKLVITLAIKAAVIINILPLKQATIIMRAMLKK</sequence>
<protein>
    <submittedName>
        <fullName evidence="2">Uncharacterized protein</fullName>
    </submittedName>
</protein>
<organism evidence="2 3">
    <name type="scientific">Halomonas citrativorans</name>
    <dbReference type="NCBI Taxonomy" id="2742612"/>
    <lineage>
        <taxon>Bacteria</taxon>
        <taxon>Pseudomonadati</taxon>
        <taxon>Pseudomonadota</taxon>
        <taxon>Gammaproteobacteria</taxon>
        <taxon>Oceanospirillales</taxon>
        <taxon>Halomonadaceae</taxon>
        <taxon>Halomonas</taxon>
    </lineage>
</organism>
<name>A0A1R4I4K8_9GAMM</name>
<gene>
    <name evidence="2" type="ORF">CZ787_15625</name>
</gene>
<dbReference type="EMBL" id="FUKM01000057">
    <property type="protein sequence ID" value="SJN14534.1"/>
    <property type="molecule type" value="Genomic_DNA"/>
</dbReference>
<keyword evidence="1" id="KW-0472">Membrane</keyword>
<evidence type="ECO:0000313" key="3">
    <source>
        <dbReference type="Proteomes" id="UP000196331"/>
    </source>
</evidence>
<proteinExistence type="predicted"/>
<keyword evidence="1" id="KW-1133">Transmembrane helix</keyword>
<feature type="transmembrane region" description="Helical" evidence="1">
    <location>
        <begin position="6"/>
        <end position="27"/>
    </location>
</feature>
<keyword evidence="1" id="KW-0812">Transmembrane</keyword>
<evidence type="ECO:0000313" key="2">
    <source>
        <dbReference type="EMBL" id="SJN14534.1"/>
    </source>
</evidence>
<evidence type="ECO:0000256" key="1">
    <source>
        <dbReference type="SAM" id="Phobius"/>
    </source>
</evidence>
<dbReference type="AlphaFoldDB" id="A0A1R4I4K8"/>
<reference evidence="2 3" key="1">
    <citation type="submission" date="2017-02" db="EMBL/GenBank/DDBJ databases">
        <authorList>
            <person name="Dridi B."/>
        </authorList>
    </citation>
    <scope>NUCLEOTIDE SEQUENCE [LARGE SCALE GENOMIC DNA]</scope>
    <source>
        <strain evidence="2 3">JB380</strain>
    </source>
</reference>
<dbReference type="Proteomes" id="UP000196331">
    <property type="component" value="Unassembled WGS sequence"/>
</dbReference>
<accession>A0A1R4I4K8</accession>